<reference evidence="7" key="1">
    <citation type="submission" date="2017-08" db="EMBL/GenBank/DDBJ databases">
        <title>A dynamic microbial community with high functional redundancy inhabits the cold, oxic subseafloor aquifer.</title>
        <authorList>
            <person name="Tully B.J."/>
            <person name="Wheat C.G."/>
            <person name="Glazer B.T."/>
            <person name="Huber J.A."/>
        </authorList>
    </citation>
    <scope>NUCLEOTIDE SEQUENCE [LARGE SCALE GENOMIC DNA]</scope>
</reference>
<dbReference type="PROSITE" id="PS51352">
    <property type="entry name" value="THIOREDOXIN_2"/>
    <property type="match status" value="1"/>
</dbReference>
<gene>
    <name evidence="6" type="ORF">COB67_07850</name>
</gene>
<proteinExistence type="inferred from homology"/>
<sequence>MLKIWKKTSICLVLGLFLLLPELWASDNLKLRYYKKGGDFTLTNQYGKKTSLQEFRGKVILLFFGYTMCPDVCPTTLLEMKGALELLGHQADQVQILFVTLDPDRDKQETLKTYLEFFDPRMVGLTGTQEEVDLVIKQYAARYRKRDVGSAAGYLLDHTAFSYLIDQEGKLRYLFPFKTPPNYIVSGVKKLL</sequence>
<dbReference type="PANTHER" id="PTHR12151">
    <property type="entry name" value="ELECTRON TRANSPORT PROTIN SCO1/SENC FAMILY MEMBER"/>
    <property type="match status" value="1"/>
</dbReference>
<dbReference type="EMBL" id="NVSR01000050">
    <property type="protein sequence ID" value="PCI27741.1"/>
    <property type="molecule type" value="Genomic_DNA"/>
</dbReference>
<dbReference type="PANTHER" id="PTHR12151:SF25">
    <property type="entry name" value="LINALOOL DEHYDRATASE_ISOMERASE DOMAIN-CONTAINING PROTEIN"/>
    <property type="match status" value="1"/>
</dbReference>
<evidence type="ECO:0000259" key="5">
    <source>
        <dbReference type="PROSITE" id="PS51352"/>
    </source>
</evidence>
<feature type="domain" description="Thioredoxin" evidence="5">
    <location>
        <begin position="31"/>
        <end position="192"/>
    </location>
</feature>
<dbReference type="GO" id="GO:0046872">
    <property type="term" value="F:metal ion binding"/>
    <property type="evidence" value="ECO:0007669"/>
    <property type="project" value="UniProtKB-KW"/>
</dbReference>
<dbReference type="InterPro" id="IPR036249">
    <property type="entry name" value="Thioredoxin-like_sf"/>
</dbReference>
<evidence type="ECO:0000313" key="7">
    <source>
        <dbReference type="Proteomes" id="UP000218113"/>
    </source>
</evidence>
<evidence type="ECO:0000313" key="6">
    <source>
        <dbReference type="EMBL" id="PCI27741.1"/>
    </source>
</evidence>
<feature type="binding site" evidence="3">
    <location>
        <position position="73"/>
    </location>
    <ligand>
        <name>Cu cation</name>
        <dbReference type="ChEBI" id="CHEBI:23378"/>
    </ligand>
</feature>
<dbReference type="FunFam" id="3.40.30.10:FF:000013">
    <property type="entry name" value="Blast:Protein SCO1 homolog, mitochondrial"/>
    <property type="match status" value="1"/>
</dbReference>
<dbReference type="CDD" id="cd02968">
    <property type="entry name" value="SCO"/>
    <property type="match status" value="1"/>
</dbReference>
<keyword evidence="2 3" id="KW-0186">Copper</keyword>
<keyword evidence="3" id="KW-0479">Metal-binding</keyword>
<dbReference type="Gene3D" id="3.40.30.10">
    <property type="entry name" value="Glutaredoxin"/>
    <property type="match status" value="1"/>
</dbReference>
<feature type="disulfide bond" description="Redox-active" evidence="4">
    <location>
        <begin position="69"/>
        <end position="73"/>
    </location>
</feature>
<feature type="binding site" evidence="3">
    <location>
        <position position="69"/>
    </location>
    <ligand>
        <name>Cu cation</name>
        <dbReference type="ChEBI" id="CHEBI:23378"/>
    </ligand>
</feature>
<keyword evidence="4" id="KW-1015">Disulfide bond</keyword>
<evidence type="ECO:0000256" key="1">
    <source>
        <dbReference type="ARBA" id="ARBA00010996"/>
    </source>
</evidence>
<protein>
    <submittedName>
        <fullName evidence="6">SCO family protein</fullName>
    </submittedName>
</protein>
<evidence type="ECO:0000256" key="2">
    <source>
        <dbReference type="ARBA" id="ARBA00023008"/>
    </source>
</evidence>
<dbReference type="Pfam" id="PF02630">
    <property type="entry name" value="SCO1-SenC"/>
    <property type="match status" value="1"/>
</dbReference>
<name>A0A2A4T334_9DELT</name>
<comment type="similarity">
    <text evidence="1">Belongs to the SCO1/2 family.</text>
</comment>
<dbReference type="InterPro" id="IPR013766">
    <property type="entry name" value="Thioredoxin_domain"/>
</dbReference>
<dbReference type="AlphaFoldDB" id="A0A2A4T334"/>
<organism evidence="6 7">
    <name type="scientific">SAR324 cluster bacterium</name>
    <dbReference type="NCBI Taxonomy" id="2024889"/>
    <lineage>
        <taxon>Bacteria</taxon>
        <taxon>Deltaproteobacteria</taxon>
        <taxon>SAR324 cluster</taxon>
    </lineage>
</organism>
<comment type="caution">
    <text evidence="6">The sequence shown here is derived from an EMBL/GenBank/DDBJ whole genome shotgun (WGS) entry which is preliminary data.</text>
</comment>
<evidence type="ECO:0000256" key="4">
    <source>
        <dbReference type="PIRSR" id="PIRSR603782-2"/>
    </source>
</evidence>
<accession>A0A2A4T334</accession>
<feature type="binding site" evidence="3">
    <location>
        <position position="158"/>
    </location>
    <ligand>
        <name>Cu cation</name>
        <dbReference type="ChEBI" id="CHEBI:23378"/>
    </ligand>
</feature>
<dbReference type="SUPFAM" id="SSF52833">
    <property type="entry name" value="Thioredoxin-like"/>
    <property type="match status" value="1"/>
</dbReference>
<dbReference type="Proteomes" id="UP000218113">
    <property type="component" value="Unassembled WGS sequence"/>
</dbReference>
<evidence type="ECO:0000256" key="3">
    <source>
        <dbReference type="PIRSR" id="PIRSR603782-1"/>
    </source>
</evidence>
<dbReference type="InterPro" id="IPR003782">
    <property type="entry name" value="SCO1/SenC"/>
</dbReference>